<protein>
    <recommendedName>
        <fullName evidence="3">Minor tail protein</fullName>
    </recommendedName>
</protein>
<evidence type="ECO:0008006" key="3">
    <source>
        <dbReference type="Google" id="ProtNLM"/>
    </source>
</evidence>
<evidence type="ECO:0000313" key="1">
    <source>
        <dbReference type="EMBL" id="MCM6777941.1"/>
    </source>
</evidence>
<name>A0A9X2J2E2_9NOCA</name>
<gene>
    <name evidence="1" type="ORF">NDR86_31095</name>
</gene>
<accession>A0A9X2J2E2</accession>
<dbReference type="RefSeq" id="WP_251917403.1">
    <property type="nucleotide sequence ID" value="NZ_JAMRXG010000018.1"/>
</dbReference>
<reference evidence="1" key="1">
    <citation type="submission" date="2022-06" db="EMBL/GenBank/DDBJ databases">
        <title>Novel species in genus nocardia.</title>
        <authorList>
            <person name="Li F."/>
        </authorList>
    </citation>
    <scope>NUCLEOTIDE SEQUENCE</scope>
    <source>
        <strain evidence="1">CDC141</strain>
    </source>
</reference>
<dbReference type="EMBL" id="JAMRXG010000018">
    <property type="protein sequence ID" value="MCM6777941.1"/>
    <property type="molecule type" value="Genomic_DNA"/>
</dbReference>
<keyword evidence="2" id="KW-1185">Reference proteome</keyword>
<proteinExistence type="predicted"/>
<organism evidence="1 2">
    <name type="scientific">Nocardia pulmonis</name>
    <dbReference type="NCBI Taxonomy" id="2951408"/>
    <lineage>
        <taxon>Bacteria</taxon>
        <taxon>Bacillati</taxon>
        <taxon>Actinomycetota</taxon>
        <taxon>Actinomycetes</taxon>
        <taxon>Mycobacteriales</taxon>
        <taxon>Nocardiaceae</taxon>
        <taxon>Nocardia</taxon>
    </lineage>
</organism>
<dbReference type="AlphaFoldDB" id="A0A9X2J2E2"/>
<dbReference type="Proteomes" id="UP001139157">
    <property type="component" value="Unassembled WGS sequence"/>
</dbReference>
<evidence type="ECO:0000313" key="2">
    <source>
        <dbReference type="Proteomes" id="UP001139157"/>
    </source>
</evidence>
<comment type="caution">
    <text evidence="1">The sequence shown here is derived from an EMBL/GenBank/DDBJ whole genome shotgun (WGS) entry which is preliminary data.</text>
</comment>
<sequence length="335" mass="36561">MKLEAAAVAVHSIVDGSTLGVLECPTQLTWSRELNEVSRCRVEAPIQELSEIVTPWLHWVSCWHGQALQWIGPVVSVTRDRAAMTVDARDVSVLMWHTRTQITRQWSQLNVAEIAADMWRDMLTFHAIDADPVVLPALASHGRYDVAVQADMKLVQQDMAQLSKLGLRWTVVRGRPILGTQPTDLAAELADCDFTAAATISRSGAKTANDVRVQGKNGAHTERVPLGGLHLQSIVSLDDLFGVSNIRRATQDYVARSATIRDELVIPQTATLTPDAPVELDMLVPGINLAVSALGLRTILRLDQVQMTGSPSGMEVAVTLSTPDNRTELEQAGEQ</sequence>